<protein>
    <submittedName>
        <fullName evidence="3">Uncharacterized protein</fullName>
    </submittedName>
</protein>
<sequence length="450" mass="50730">MPDADASPLRPEPNTNNQASECPTAERPVTEKIESTVQEEAKTQDAVDEKARDFSEDSTEDEEHIEFDEWVKSFAADPDSAWKQMQLKFEALMATDSDGYMAQDIQEDEEDTEVADETPTTSRATKCESPDPQDLPDHEENCECCECESPDIFSCLCFYERPESWIFFIVGEGGSMPPVVNLQLHRHVVFIIMLEHWVVVHVDLIDMEAAYLDPKSSDTSSHPIRIRHLLVRWLEAHLDHGNIDEKLNFFEKECQQHDDTGIIAISNITALVRGYSCCAGIDPAQRRVEFIQKMKTLTRSKRPNTRLGQWTSPSGLRNAKSLFKSPPPVPQNADAASLANVHKPSQSRHPLASYMLPPATAIPPTTTSNKRKLEVSGAIPDVPAKRRQVADSTEEQKSSWLFSTWWGKKADPEVTPKSTKQLRQELEKAEADIQAIKSEMSEIEQRSGRL</sequence>
<name>A0A9P9KUB9_FUSSL</name>
<feature type="compositionally biased region" description="Basic and acidic residues" evidence="2">
    <location>
        <begin position="28"/>
        <end position="55"/>
    </location>
</feature>
<evidence type="ECO:0000256" key="1">
    <source>
        <dbReference type="SAM" id="Coils"/>
    </source>
</evidence>
<dbReference type="EMBL" id="JAGTJS010000005">
    <property type="protein sequence ID" value="KAH7268602.1"/>
    <property type="molecule type" value="Genomic_DNA"/>
</dbReference>
<dbReference type="AlphaFoldDB" id="A0A9P9KUB9"/>
<feature type="region of interest" description="Disordered" evidence="2">
    <location>
        <begin position="1"/>
        <end position="65"/>
    </location>
</feature>
<gene>
    <name evidence="3" type="ORF">B0J15DRAFT_592119</name>
</gene>
<proteinExistence type="predicted"/>
<evidence type="ECO:0000256" key="2">
    <source>
        <dbReference type="SAM" id="MobiDB-lite"/>
    </source>
</evidence>
<comment type="caution">
    <text evidence="3">The sequence shown here is derived from an EMBL/GenBank/DDBJ whole genome shotgun (WGS) entry which is preliminary data.</text>
</comment>
<feature type="compositionally biased region" description="Polar residues" evidence="2">
    <location>
        <begin position="306"/>
        <end position="315"/>
    </location>
</feature>
<feature type="compositionally biased region" description="Basic and acidic residues" evidence="2">
    <location>
        <begin position="125"/>
        <end position="139"/>
    </location>
</feature>
<feature type="region of interest" description="Disordered" evidence="2">
    <location>
        <begin position="301"/>
        <end position="394"/>
    </location>
</feature>
<organism evidence="3 4">
    <name type="scientific">Fusarium solani</name>
    <name type="common">Filamentous fungus</name>
    <dbReference type="NCBI Taxonomy" id="169388"/>
    <lineage>
        <taxon>Eukaryota</taxon>
        <taxon>Fungi</taxon>
        <taxon>Dikarya</taxon>
        <taxon>Ascomycota</taxon>
        <taxon>Pezizomycotina</taxon>
        <taxon>Sordariomycetes</taxon>
        <taxon>Hypocreomycetidae</taxon>
        <taxon>Hypocreales</taxon>
        <taxon>Nectriaceae</taxon>
        <taxon>Fusarium</taxon>
        <taxon>Fusarium solani species complex</taxon>
    </lineage>
</organism>
<feature type="region of interest" description="Disordered" evidence="2">
    <location>
        <begin position="106"/>
        <end position="139"/>
    </location>
</feature>
<keyword evidence="1" id="KW-0175">Coiled coil</keyword>
<feature type="compositionally biased region" description="Acidic residues" evidence="2">
    <location>
        <begin position="56"/>
        <end position="65"/>
    </location>
</feature>
<reference evidence="3" key="1">
    <citation type="journal article" date="2021" name="Nat. Commun.">
        <title>Genetic determinants of endophytism in the Arabidopsis root mycobiome.</title>
        <authorList>
            <person name="Mesny F."/>
            <person name="Miyauchi S."/>
            <person name="Thiergart T."/>
            <person name="Pickel B."/>
            <person name="Atanasova L."/>
            <person name="Karlsson M."/>
            <person name="Huettel B."/>
            <person name="Barry K.W."/>
            <person name="Haridas S."/>
            <person name="Chen C."/>
            <person name="Bauer D."/>
            <person name="Andreopoulos W."/>
            <person name="Pangilinan J."/>
            <person name="LaButti K."/>
            <person name="Riley R."/>
            <person name="Lipzen A."/>
            <person name="Clum A."/>
            <person name="Drula E."/>
            <person name="Henrissat B."/>
            <person name="Kohler A."/>
            <person name="Grigoriev I.V."/>
            <person name="Martin F.M."/>
            <person name="Hacquard S."/>
        </authorList>
    </citation>
    <scope>NUCLEOTIDE SEQUENCE</scope>
    <source>
        <strain evidence="3">FSSC 5 MPI-SDFR-AT-0091</strain>
    </source>
</reference>
<dbReference type="Proteomes" id="UP000736672">
    <property type="component" value="Unassembled WGS sequence"/>
</dbReference>
<evidence type="ECO:0000313" key="4">
    <source>
        <dbReference type="Proteomes" id="UP000736672"/>
    </source>
</evidence>
<evidence type="ECO:0000313" key="3">
    <source>
        <dbReference type="EMBL" id="KAH7268602.1"/>
    </source>
</evidence>
<keyword evidence="4" id="KW-1185">Reference proteome</keyword>
<feature type="coiled-coil region" evidence="1">
    <location>
        <begin position="419"/>
        <end position="446"/>
    </location>
</feature>
<accession>A0A9P9KUB9</accession>
<dbReference type="OrthoDB" id="4999716at2759"/>
<feature type="compositionally biased region" description="Acidic residues" evidence="2">
    <location>
        <begin position="106"/>
        <end position="116"/>
    </location>
</feature>
<feature type="compositionally biased region" description="Low complexity" evidence="2">
    <location>
        <begin position="357"/>
        <end position="367"/>
    </location>
</feature>